<protein>
    <submittedName>
        <fullName evidence="5">Protein RALF-like 1</fullName>
    </submittedName>
</protein>
<evidence type="ECO:0000256" key="3">
    <source>
        <dbReference type="ARBA" id="ARBA00022729"/>
    </source>
</evidence>
<evidence type="ECO:0000256" key="4">
    <source>
        <dbReference type="ARBA" id="ARBA00023157"/>
    </source>
</evidence>
<keyword evidence="2" id="KW-0372">Hormone</keyword>
<dbReference type="Proteomes" id="UP000236161">
    <property type="component" value="Unassembled WGS sequence"/>
</dbReference>
<dbReference type="PANTHER" id="PTHR33136:SF95">
    <property type="entry name" value="PROTEIN RALF-LIKE 33-RELATED"/>
    <property type="match status" value="1"/>
</dbReference>
<comment type="similarity">
    <text evidence="1">Belongs to the plant rapid alkalinization factor (RALF) family.</text>
</comment>
<dbReference type="GO" id="GO:0019722">
    <property type="term" value="P:calcium-mediated signaling"/>
    <property type="evidence" value="ECO:0007669"/>
    <property type="project" value="TreeGrafter"/>
</dbReference>
<name>A0A2I0AZQ5_9ASPA</name>
<dbReference type="PANTHER" id="PTHR33136">
    <property type="entry name" value="RAPID ALKALINIZATION FACTOR-LIKE"/>
    <property type="match status" value="1"/>
</dbReference>
<dbReference type="GO" id="GO:0009506">
    <property type="term" value="C:plasmodesma"/>
    <property type="evidence" value="ECO:0007669"/>
    <property type="project" value="TreeGrafter"/>
</dbReference>
<sequence length="88" mass="9939">MESEISRRILWGTLPTKYVSYDALRRDSVPCDRLGAPYYSCHEGGALKANPYARGCSRIAEDQQTQASISQKNSQMKNSMIKMIKEAH</sequence>
<keyword evidence="3" id="KW-0732">Signal</keyword>
<evidence type="ECO:0000256" key="1">
    <source>
        <dbReference type="ARBA" id="ARBA00009178"/>
    </source>
</evidence>
<evidence type="ECO:0000256" key="2">
    <source>
        <dbReference type="ARBA" id="ARBA00022702"/>
    </source>
</evidence>
<reference evidence="5 6" key="1">
    <citation type="journal article" date="2017" name="Nature">
        <title>The Apostasia genome and the evolution of orchids.</title>
        <authorList>
            <person name="Zhang G.Q."/>
            <person name="Liu K.W."/>
            <person name="Li Z."/>
            <person name="Lohaus R."/>
            <person name="Hsiao Y.Y."/>
            <person name="Niu S.C."/>
            <person name="Wang J.Y."/>
            <person name="Lin Y.C."/>
            <person name="Xu Q."/>
            <person name="Chen L.J."/>
            <person name="Yoshida K."/>
            <person name="Fujiwara S."/>
            <person name="Wang Z.W."/>
            <person name="Zhang Y.Q."/>
            <person name="Mitsuda N."/>
            <person name="Wang M."/>
            <person name="Liu G.H."/>
            <person name="Pecoraro L."/>
            <person name="Huang H.X."/>
            <person name="Xiao X.J."/>
            <person name="Lin M."/>
            <person name="Wu X.Y."/>
            <person name="Wu W.L."/>
            <person name="Chen Y.Y."/>
            <person name="Chang S.B."/>
            <person name="Sakamoto S."/>
            <person name="Ohme-Takagi M."/>
            <person name="Yagi M."/>
            <person name="Zeng S.J."/>
            <person name="Shen C.Y."/>
            <person name="Yeh C.M."/>
            <person name="Luo Y.B."/>
            <person name="Tsai W.C."/>
            <person name="Van de Peer Y."/>
            <person name="Liu Z.J."/>
        </authorList>
    </citation>
    <scope>NUCLEOTIDE SEQUENCE [LARGE SCALE GENOMIC DNA]</scope>
    <source>
        <strain evidence="6">cv. Shenzhen</strain>
        <tissue evidence="5">Stem</tissue>
    </source>
</reference>
<evidence type="ECO:0000313" key="6">
    <source>
        <dbReference type="Proteomes" id="UP000236161"/>
    </source>
</evidence>
<proteinExistence type="inferred from homology"/>
<gene>
    <name evidence="5" type="primary">RALF1</name>
    <name evidence="5" type="ORF">AXF42_Ash005928</name>
</gene>
<dbReference type="InterPro" id="IPR008801">
    <property type="entry name" value="RALF"/>
</dbReference>
<dbReference type="OrthoDB" id="1613518at2759"/>
<accession>A0A2I0AZQ5</accession>
<keyword evidence="4" id="KW-1015">Disulfide bond</keyword>
<dbReference type="EMBL" id="KZ451932">
    <property type="protein sequence ID" value="PKA61032.1"/>
    <property type="molecule type" value="Genomic_DNA"/>
</dbReference>
<dbReference type="GO" id="GO:0005179">
    <property type="term" value="F:hormone activity"/>
    <property type="evidence" value="ECO:0007669"/>
    <property type="project" value="UniProtKB-KW"/>
</dbReference>
<evidence type="ECO:0000313" key="5">
    <source>
        <dbReference type="EMBL" id="PKA61032.1"/>
    </source>
</evidence>
<keyword evidence="6" id="KW-1185">Reference proteome</keyword>
<organism evidence="5 6">
    <name type="scientific">Apostasia shenzhenica</name>
    <dbReference type="NCBI Taxonomy" id="1088818"/>
    <lineage>
        <taxon>Eukaryota</taxon>
        <taxon>Viridiplantae</taxon>
        <taxon>Streptophyta</taxon>
        <taxon>Embryophyta</taxon>
        <taxon>Tracheophyta</taxon>
        <taxon>Spermatophyta</taxon>
        <taxon>Magnoliopsida</taxon>
        <taxon>Liliopsida</taxon>
        <taxon>Asparagales</taxon>
        <taxon>Orchidaceae</taxon>
        <taxon>Apostasioideae</taxon>
        <taxon>Apostasia</taxon>
    </lineage>
</organism>
<dbReference type="Pfam" id="PF05498">
    <property type="entry name" value="RALF"/>
    <property type="match status" value="1"/>
</dbReference>
<dbReference type="STRING" id="1088818.A0A2I0AZQ5"/>
<dbReference type="AlphaFoldDB" id="A0A2I0AZQ5"/>